<evidence type="ECO:0008006" key="4">
    <source>
        <dbReference type="Google" id="ProtNLM"/>
    </source>
</evidence>
<feature type="compositionally biased region" description="Polar residues" evidence="1">
    <location>
        <begin position="80"/>
        <end position="94"/>
    </location>
</feature>
<reference evidence="2" key="1">
    <citation type="journal article" date="2020" name="Stud. Mycol.">
        <title>101 Dothideomycetes genomes: a test case for predicting lifestyles and emergence of pathogens.</title>
        <authorList>
            <person name="Haridas S."/>
            <person name="Albert R."/>
            <person name="Binder M."/>
            <person name="Bloem J."/>
            <person name="Labutti K."/>
            <person name="Salamov A."/>
            <person name="Andreopoulos B."/>
            <person name="Baker S."/>
            <person name="Barry K."/>
            <person name="Bills G."/>
            <person name="Bluhm B."/>
            <person name="Cannon C."/>
            <person name="Castanera R."/>
            <person name="Culley D."/>
            <person name="Daum C."/>
            <person name="Ezra D."/>
            <person name="Gonzalez J."/>
            <person name="Henrissat B."/>
            <person name="Kuo A."/>
            <person name="Liang C."/>
            <person name="Lipzen A."/>
            <person name="Lutzoni F."/>
            <person name="Magnuson J."/>
            <person name="Mondo S."/>
            <person name="Nolan M."/>
            <person name="Ohm R."/>
            <person name="Pangilinan J."/>
            <person name="Park H.-J."/>
            <person name="Ramirez L."/>
            <person name="Alfaro M."/>
            <person name="Sun H."/>
            <person name="Tritt A."/>
            <person name="Yoshinaga Y."/>
            <person name="Zwiers L.-H."/>
            <person name="Turgeon B."/>
            <person name="Goodwin S."/>
            <person name="Spatafora J."/>
            <person name="Crous P."/>
            <person name="Grigoriev I."/>
        </authorList>
    </citation>
    <scope>NUCLEOTIDE SEQUENCE</scope>
    <source>
        <strain evidence="2">CBS 627.86</strain>
    </source>
</reference>
<organism evidence="2 3">
    <name type="scientific">Lophiotrema nucula</name>
    <dbReference type="NCBI Taxonomy" id="690887"/>
    <lineage>
        <taxon>Eukaryota</taxon>
        <taxon>Fungi</taxon>
        <taxon>Dikarya</taxon>
        <taxon>Ascomycota</taxon>
        <taxon>Pezizomycotina</taxon>
        <taxon>Dothideomycetes</taxon>
        <taxon>Pleosporomycetidae</taxon>
        <taxon>Pleosporales</taxon>
        <taxon>Lophiotremataceae</taxon>
        <taxon>Lophiotrema</taxon>
    </lineage>
</organism>
<dbReference type="PANTHER" id="PTHR38166">
    <property type="entry name" value="C2H2-TYPE DOMAIN-CONTAINING PROTEIN-RELATED"/>
    <property type="match status" value="1"/>
</dbReference>
<proteinExistence type="predicted"/>
<feature type="compositionally biased region" description="Polar residues" evidence="1">
    <location>
        <begin position="127"/>
        <end position="148"/>
    </location>
</feature>
<protein>
    <recommendedName>
        <fullName evidence="4">C2H2-type domain-containing protein</fullName>
    </recommendedName>
</protein>
<dbReference type="Proteomes" id="UP000799770">
    <property type="component" value="Unassembled WGS sequence"/>
</dbReference>
<dbReference type="EMBL" id="ML977342">
    <property type="protein sequence ID" value="KAF2109567.1"/>
    <property type="molecule type" value="Genomic_DNA"/>
</dbReference>
<feature type="compositionally biased region" description="Basic residues" evidence="1">
    <location>
        <begin position="323"/>
        <end position="332"/>
    </location>
</feature>
<evidence type="ECO:0000256" key="1">
    <source>
        <dbReference type="SAM" id="MobiDB-lite"/>
    </source>
</evidence>
<sequence length="647" mass="72358">MADSPNYRVSESSADWGRLESRFSRLSLEGSPPAPAAGTVDSSLIRHIGGHLSEVPIGDPDLDPSDLEIHHDSLLESDAVSANVSSQSTVQEQTPRVPDRYRNIPGGAYLSPDQFMGLRPNIHRRVQSSGHSNDGFQTTQASPKSVTTFDGEEEDIGRLDTPYFTPSHTPSHRSLATEDLDEAAHENYIERVPESLSPWSPHHHHQSQIARGAIEAYNFWHDLYPSERFSFRQGVITESRDDEHTIVSSAIPVINSVDRTESKSSLLVTSAQNLDSTGNSLKDAHGATIGFPSSNYQDFDGDTFRHHHIAEDTGTVPTASTSKSRKRQRQFRKGATGGGNDPDDSGDDHDGDGSDDDDRKGKDAGFFDRASSKRLRCPFFMNDPERFGSIQACSSGLGFMDMPKLKQHLKRIHIQSSRCPRCQIELKTQGDLYVHLRTGQVCEKRDKIDDGRLSQQEWQQIESRKPSDYHLKAKEEKWALLYHALFPYRKSAPSPYDKPIMFYHIEDLLVDAFEEEFIRRGSPTLAAVVDEVKSMIPEVLRRSVAEKSILTDVSSLPGLFVVDVNPEICRTKQKVQSFVQPSVETAAIAADNPINVVPWDPMPSSSGYLPTTDVSYDQQWIADSPNAGENAFVDWDEYWNINHFFDC</sequence>
<keyword evidence="3" id="KW-1185">Reference proteome</keyword>
<dbReference type="AlphaFoldDB" id="A0A6A5YSW3"/>
<feature type="compositionally biased region" description="Acidic residues" evidence="1">
    <location>
        <begin position="341"/>
        <end position="356"/>
    </location>
</feature>
<dbReference type="PANTHER" id="PTHR38166:SF1">
    <property type="entry name" value="C2H2-TYPE DOMAIN-CONTAINING PROTEIN"/>
    <property type="match status" value="1"/>
</dbReference>
<name>A0A6A5YSW3_9PLEO</name>
<gene>
    <name evidence="2" type="ORF">BDV96DRAFT_669759</name>
</gene>
<feature type="region of interest" description="Disordered" evidence="1">
    <location>
        <begin position="310"/>
        <end position="365"/>
    </location>
</feature>
<evidence type="ECO:0000313" key="2">
    <source>
        <dbReference type="EMBL" id="KAF2109567.1"/>
    </source>
</evidence>
<accession>A0A6A5YSW3</accession>
<evidence type="ECO:0000313" key="3">
    <source>
        <dbReference type="Proteomes" id="UP000799770"/>
    </source>
</evidence>
<feature type="region of interest" description="Disordered" evidence="1">
    <location>
        <begin position="80"/>
        <end position="102"/>
    </location>
</feature>
<feature type="region of interest" description="Disordered" evidence="1">
    <location>
        <begin position="127"/>
        <end position="151"/>
    </location>
</feature>
<dbReference type="OrthoDB" id="3799363at2759"/>